<dbReference type="Proteomes" id="UP000015105">
    <property type="component" value="Chromosome 5D"/>
</dbReference>
<proteinExistence type="predicted"/>
<evidence type="ECO:0000256" key="1">
    <source>
        <dbReference type="SAM" id="MobiDB-lite"/>
    </source>
</evidence>
<dbReference type="EnsemblPlants" id="AET5Gv20117400.11">
    <property type="protein sequence ID" value="AET5Gv20117400.11"/>
    <property type="gene ID" value="AET5Gv20117400"/>
</dbReference>
<keyword evidence="3" id="KW-1185">Reference proteome</keyword>
<reference evidence="2" key="3">
    <citation type="journal article" date="2017" name="Nature">
        <title>Genome sequence of the progenitor of the wheat D genome Aegilops tauschii.</title>
        <authorList>
            <person name="Luo M.C."/>
            <person name="Gu Y.Q."/>
            <person name="Puiu D."/>
            <person name="Wang H."/>
            <person name="Twardziok S.O."/>
            <person name="Deal K.R."/>
            <person name="Huo N."/>
            <person name="Zhu T."/>
            <person name="Wang L."/>
            <person name="Wang Y."/>
            <person name="McGuire P.E."/>
            <person name="Liu S."/>
            <person name="Long H."/>
            <person name="Ramasamy R.K."/>
            <person name="Rodriguez J.C."/>
            <person name="Van S.L."/>
            <person name="Yuan L."/>
            <person name="Wang Z."/>
            <person name="Xia Z."/>
            <person name="Xiao L."/>
            <person name="Anderson O.D."/>
            <person name="Ouyang S."/>
            <person name="Liang Y."/>
            <person name="Zimin A.V."/>
            <person name="Pertea G."/>
            <person name="Qi P."/>
            <person name="Bennetzen J.L."/>
            <person name="Dai X."/>
            <person name="Dawson M.W."/>
            <person name="Muller H.G."/>
            <person name="Kugler K."/>
            <person name="Rivarola-Duarte L."/>
            <person name="Spannagl M."/>
            <person name="Mayer K.F.X."/>
            <person name="Lu F.H."/>
            <person name="Bevan M.W."/>
            <person name="Leroy P."/>
            <person name="Li P."/>
            <person name="You F.M."/>
            <person name="Sun Q."/>
            <person name="Liu Z."/>
            <person name="Lyons E."/>
            <person name="Wicker T."/>
            <person name="Salzberg S.L."/>
            <person name="Devos K.M."/>
            <person name="Dvorak J."/>
        </authorList>
    </citation>
    <scope>NUCLEOTIDE SEQUENCE [LARGE SCALE GENOMIC DNA]</scope>
    <source>
        <strain evidence="2">cv. AL8/78</strain>
    </source>
</reference>
<accession>A0A453JM46</accession>
<organism evidence="2 3">
    <name type="scientific">Aegilops tauschii subsp. strangulata</name>
    <name type="common">Goatgrass</name>
    <dbReference type="NCBI Taxonomy" id="200361"/>
    <lineage>
        <taxon>Eukaryota</taxon>
        <taxon>Viridiplantae</taxon>
        <taxon>Streptophyta</taxon>
        <taxon>Embryophyta</taxon>
        <taxon>Tracheophyta</taxon>
        <taxon>Spermatophyta</taxon>
        <taxon>Magnoliopsida</taxon>
        <taxon>Liliopsida</taxon>
        <taxon>Poales</taxon>
        <taxon>Poaceae</taxon>
        <taxon>BOP clade</taxon>
        <taxon>Pooideae</taxon>
        <taxon>Triticodae</taxon>
        <taxon>Triticeae</taxon>
        <taxon>Triticinae</taxon>
        <taxon>Aegilops</taxon>
    </lineage>
</organism>
<reference evidence="3" key="2">
    <citation type="journal article" date="2017" name="Nat. Plants">
        <title>The Aegilops tauschii genome reveals multiple impacts of transposons.</title>
        <authorList>
            <person name="Zhao G."/>
            <person name="Zou C."/>
            <person name="Li K."/>
            <person name="Wang K."/>
            <person name="Li T."/>
            <person name="Gao L."/>
            <person name="Zhang X."/>
            <person name="Wang H."/>
            <person name="Yang Z."/>
            <person name="Liu X."/>
            <person name="Jiang W."/>
            <person name="Mao L."/>
            <person name="Kong X."/>
            <person name="Jiao Y."/>
            <person name="Jia J."/>
        </authorList>
    </citation>
    <scope>NUCLEOTIDE SEQUENCE [LARGE SCALE GENOMIC DNA]</scope>
    <source>
        <strain evidence="3">cv. AL8/78</strain>
    </source>
</reference>
<reference evidence="3" key="1">
    <citation type="journal article" date="2014" name="Science">
        <title>Ancient hybridizations among the ancestral genomes of bread wheat.</title>
        <authorList>
            <consortium name="International Wheat Genome Sequencing Consortium,"/>
            <person name="Marcussen T."/>
            <person name="Sandve S.R."/>
            <person name="Heier L."/>
            <person name="Spannagl M."/>
            <person name="Pfeifer M."/>
            <person name="Jakobsen K.S."/>
            <person name="Wulff B.B."/>
            <person name="Steuernagel B."/>
            <person name="Mayer K.F."/>
            <person name="Olsen O.A."/>
        </authorList>
    </citation>
    <scope>NUCLEOTIDE SEQUENCE [LARGE SCALE GENOMIC DNA]</scope>
    <source>
        <strain evidence="3">cv. AL8/78</strain>
    </source>
</reference>
<evidence type="ECO:0000313" key="2">
    <source>
        <dbReference type="EnsemblPlants" id="AET5Gv20117400.11"/>
    </source>
</evidence>
<name>A0A453JM46_AEGTS</name>
<evidence type="ECO:0000313" key="3">
    <source>
        <dbReference type="Proteomes" id="UP000015105"/>
    </source>
</evidence>
<reference evidence="2" key="5">
    <citation type="journal article" date="2021" name="G3 (Bethesda)">
        <title>Aegilops tauschii genome assembly Aet v5.0 features greater sequence contiguity and improved annotation.</title>
        <authorList>
            <person name="Wang L."/>
            <person name="Zhu T."/>
            <person name="Rodriguez J.C."/>
            <person name="Deal K.R."/>
            <person name="Dubcovsky J."/>
            <person name="McGuire P.E."/>
            <person name="Lux T."/>
            <person name="Spannagl M."/>
            <person name="Mayer K.F.X."/>
            <person name="Baldrich P."/>
            <person name="Meyers B.C."/>
            <person name="Huo N."/>
            <person name="Gu Y.Q."/>
            <person name="Zhou H."/>
            <person name="Devos K.M."/>
            <person name="Bennetzen J.L."/>
            <person name="Unver T."/>
            <person name="Budak H."/>
            <person name="Gulick P.J."/>
            <person name="Galiba G."/>
            <person name="Kalapos B."/>
            <person name="Nelson D.R."/>
            <person name="Li P."/>
            <person name="You F.M."/>
            <person name="Luo M.C."/>
            <person name="Dvorak J."/>
        </authorList>
    </citation>
    <scope>NUCLEOTIDE SEQUENCE [LARGE SCALE GENOMIC DNA]</scope>
    <source>
        <strain evidence="2">cv. AL8/78</strain>
    </source>
</reference>
<dbReference type="AlphaFoldDB" id="A0A453JM46"/>
<sequence length="96" mass="10166">YSAAGLFIRPASPPLLPALLRPLGVCQLLGACLVIDGCKQTSAAAAGGGPEAHERGQDDDEVPGRRWRGRAVIGVRGGRRRRPQPPGMEGHAVRHR</sequence>
<dbReference type="Gramene" id="AET5Gv20117400.11">
    <property type="protein sequence ID" value="AET5Gv20117400.11"/>
    <property type="gene ID" value="AET5Gv20117400"/>
</dbReference>
<reference evidence="2" key="4">
    <citation type="submission" date="2019-03" db="UniProtKB">
        <authorList>
            <consortium name="EnsemblPlants"/>
        </authorList>
    </citation>
    <scope>IDENTIFICATION</scope>
</reference>
<protein>
    <submittedName>
        <fullName evidence="2">Uncharacterized protein</fullName>
    </submittedName>
</protein>
<feature type="region of interest" description="Disordered" evidence="1">
    <location>
        <begin position="43"/>
        <end position="96"/>
    </location>
</feature>